<dbReference type="Proteomes" id="UP000000503">
    <property type="component" value="Chromosome"/>
</dbReference>
<keyword evidence="3 5" id="KW-0949">S-adenosyl-L-methionine</keyword>
<feature type="binding site" evidence="5">
    <location>
        <begin position="67"/>
        <end position="73"/>
    </location>
    <ligand>
        <name>S-adenosyl-L-methionine</name>
        <dbReference type="ChEBI" id="CHEBI:59789"/>
    </ligand>
</feature>
<evidence type="ECO:0000256" key="5">
    <source>
        <dbReference type="PROSITE-ProRule" id="PRU01023"/>
    </source>
</evidence>
<organism evidence="7 8">
    <name type="scientific">Gracilinema caldarium (strain ATCC 51460 / DSM 7334 / H1)</name>
    <name type="common">Treponema caldarium</name>
    <dbReference type="NCBI Taxonomy" id="744872"/>
    <lineage>
        <taxon>Bacteria</taxon>
        <taxon>Pseudomonadati</taxon>
        <taxon>Spirochaetota</taxon>
        <taxon>Spirochaetia</taxon>
        <taxon>Spirochaetales</taxon>
        <taxon>Breznakiellaceae</taxon>
        <taxon>Gracilinema</taxon>
    </lineage>
</organism>
<dbReference type="InterPro" id="IPR029063">
    <property type="entry name" value="SAM-dependent_MTases_sf"/>
</dbReference>
<dbReference type="InterPro" id="IPR049560">
    <property type="entry name" value="MeTrfase_RsmB-F_NOP2_cat"/>
</dbReference>
<dbReference type="KEGG" id="scd:Spica_1562"/>
<dbReference type="eggNOG" id="COG0144">
    <property type="taxonomic scope" value="Bacteria"/>
</dbReference>
<keyword evidence="4 5" id="KW-0694">RNA-binding</keyword>
<dbReference type="InterPro" id="IPR001678">
    <property type="entry name" value="MeTrfase_RsmB-F_NOP2_dom"/>
</dbReference>
<comment type="similarity">
    <text evidence="5">Belongs to the class I-like SAM-binding methyltransferase superfamily. RsmB/NOP family.</text>
</comment>
<dbReference type="HOGENOM" id="CLU_041061_0_0_12"/>
<proteinExistence type="inferred from homology"/>
<dbReference type="GO" id="GO:0001510">
    <property type="term" value="P:RNA methylation"/>
    <property type="evidence" value="ECO:0007669"/>
    <property type="project" value="InterPro"/>
</dbReference>
<accession>F8EZB4</accession>
<feature type="active site" description="Nucleophile" evidence="5">
    <location>
        <position position="195"/>
    </location>
</feature>
<dbReference type="EMBL" id="CP002868">
    <property type="protein sequence ID" value="AEJ19706.1"/>
    <property type="molecule type" value="Genomic_DNA"/>
</dbReference>
<dbReference type="Gene3D" id="3.40.50.150">
    <property type="entry name" value="Vaccinia Virus protein VP39"/>
    <property type="match status" value="1"/>
</dbReference>
<protein>
    <submittedName>
        <fullName evidence="7">Fmu (Sun) domain protein</fullName>
    </submittedName>
</protein>
<keyword evidence="1 5" id="KW-0489">Methyltransferase</keyword>
<feature type="binding site" evidence="5">
    <location>
        <position position="122"/>
    </location>
    <ligand>
        <name>S-adenosyl-L-methionine</name>
        <dbReference type="ChEBI" id="CHEBI:59789"/>
    </ligand>
</feature>
<dbReference type="GO" id="GO:0003723">
    <property type="term" value="F:RNA binding"/>
    <property type="evidence" value="ECO:0007669"/>
    <property type="project" value="UniProtKB-UniRule"/>
</dbReference>
<evidence type="ECO:0000259" key="6">
    <source>
        <dbReference type="PROSITE" id="PS51686"/>
    </source>
</evidence>
<keyword evidence="2 5" id="KW-0808">Transferase</keyword>
<dbReference type="AlphaFoldDB" id="F8EZB4"/>
<evidence type="ECO:0000313" key="8">
    <source>
        <dbReference type="Proteomes" id="UP000000503"/>
    </source>
</evidence>
<evidence type="ECO:0000256" key="3">
    <source>
        <dbReference type="ARBA" id="ARBA00022691"/>
    </source>
</evidence>
<dbReference type="Pfam" id="PF01189">
    <property type="entry name" value="Methyltr_RsmB-F"/>
    <property type="match status" value="1"/>
</dbReference>
<feature type="domain" description="SAM-dependent MTase RsmB/NOP-type" evidence="6">
    <location>
        <begin position="1"/>
        <end position="255"/>
    </location>
</feature>
<dbReference type="PANTHER" id="PTHR22807">
    <property type="entry name" value="NOP2 YEAST -RELATED NOL1/NOP2/FMU SUN DOMAIN-CONTAINING"/>
    <property type="match status" value="1"/>
</dbReference>
<dbReference type="PROSITE" id="PS51686">
    <property type="entry name" value="SAM_MT_RSMB_NOP"/>
    <property type="match status" value="1"/>
</dbReference>
<evidence type="ECO:0000256" key="4">
    <source>
        <dbReference type="ARBA" id="ARBA00022884"/>
    </source>
</evidence>
<dbReference type="PANTHER" id="PTHR22807:SF30">
    <property type="entry name" value="28S RRNA (CYTOSINE(4447)-C(5))-METHYLTRANSFERASE-RELATED"/>
    <property type="match status" value="1"/>
</dbReference>
<dbReference type="InterPro" id="IPR023267">
    <property type="entry name" value="RCMT"/>
</dbReference>
<feature type="binding site" evidence="5">
    <location>
        <position position="91"/>
    </location>
    <ligand>
        <name>S-adenosyl-L-methionine</name>
        <dbReference type="ChEBI" id="CHEBI:59789"/>
    </ligand>
</feature>
<sequence length="256" mass="28567">MSNAEFDAYYTSIFGNRWGSLRALLIETNQAIAYNEGLQEPYFMDRASVLAAQSLRIPEEGELLDACAAPGGKSLVIASRMGTEVRLLSNELSSDRRRRLVDVLNHHLPPSLRERVTVSGFDAAALARRETERGRFRAILLDAPCSSERHVIADPKALAQWTRNRPRSLSQRQWALLSSAFLLLAPGGSLVYATCALSPEENDEVVRRLMKKYGPQLTLDRPDFTEGEETEFGKHILPDTTGGMGPMYVARFIKLE</sequence>
<dbReference type="PRINTS" id="PR02008">
    <property type="entry name" value="RCMTFAMILY"/>
</dbReference>
<name>F8EZB4_GRAC1</name>
<gene>
    <name evidence="7" type="ordered locus">Spica_1562</name>
</gene>
<dbReference type="GO" id="GO:0008173">
    <property type="term" value="F:RNA methyltransferase activity"/>
    <property type="evidence" value="ECO:0007669"/>
    <property type="project" value="InterPro"/>
</dbReference>
<feature type="binding site" evidence="5">
    <location>
        <position position="142"/>
    </location>
    <ligand>
        <name>S-adenosyl-L-methionine</name>
        <dbReference type="ChEBI" id="CHEBI:59789"/>
    </ligand>
</feature>
<evidence type="ECO:0000256" key="2">
    <source>
        <dbReference type="ARBA" id="ARBA00022679"/>
    </source>
</evidence>
<keyword evidence="8" id="KW-1185">Reference proteome</keyword>
<dbReference type="RefSeq" id="WP_013969015.1">
    <property type="nucleotide sequence ID" value="NC_015732.1"/>
</dbReference>
<dbReference type="OrthoDB" id="9810297at2"/>
<evidence type="ECO:0000313" key="7">
    <source>
        <dbReference type="EMBL" id="AEJ19706.1"/>
    </source>
</evidence>
<evidence type="ECO:0000256" key="1">
    <source>
        <dbReference type="ARBA" id="ARBA00022603"/>
    </source>
</evidence>
<dbReference type="STRING" id="744872.Spica_1562"/>
<dbReference type="SUPFAM" id="SSF53335">
    <property type="entry name" value="S-adenosyl-L-methionine-dependent methyltransferases"/>
    <property type="match status" value="1"/>
</dbReference>
<reference evidence="8" key="1">
    <citation type="journal article" date="2013" name="Stand. Genomic Sci.">
        <title>Genome sequence of the thermophilic fresh-water bacterium Spirochaeta caldaria type strain (H1(T)), reclassification of Spirochaeta caldaria, Spirochaeta stenostrepta, and Spirochaeta zuelzerae in the genus Treponema as Treponema caldaria comb. nov., Treponema stenostrepta comb. nov., and Treponema zuelzerae comb. nov., and emendation of the genus Treponema.</title>
        <authorList>
            <person name="Abt B."/>
            <person name="Goker M."/>
            <person name="Scheuner C."/>
            <person name="Han C."/>
            <person name="Lu M."/>
            <person name="Misra M."/>
            <person name="Lapidus A."/>
            <person name="Nolan M."/>
            <person name="Lucas S."/>
            <person name="Hammon N."/>
            <person name="Deshpande S."/>
            <person name="Cheng J.F."/>
            <person name="Tapia R."/>
            <person name="Goodwin L.A."/>
            <person name="Pitluck S."/>
            <person name="Liolios K."/>
            <person name="Pagani I."/>
            <person name="Ivanova N."/>
            <person name="Mavromatis K."/>
            <person name="Mikhailova N."/>
            <person name="Huntemann M."/>
            <person name="Pati A."/>
            <person name="Chen A."/>
            <person name="Palaniappan K."/>
            <person name="Land M."/>
            <person name="Hauser L."/>
            <person name="Jeffries C.D."/>
            <person name="Rohde M."/>
            <person name="Spring S."/>
            <person name="Gronow S."/>
            <person name="Detter J.C."/>
            <person name="Bristow J."/>
            <person name="Eisen J.A."/>
            <person name="Markowitz V."/>
            <person name="Hugenholtz P."/>
            <person name="Kyrpides N.C."/>
            <person name="Woyke T."/>
            <person name="Klenk H.P."/>
        </authorList>
    </citation>
    <scope>NUCLEOTIDE SEQUENCE</scope>
    <source>
        <strain evidence="8">ATCC 51460 / DSM 7334 / H1</strain>
    </source>
</reference>